<evidence type="ECO:0000313" key="2">
    <source>
        <dbReference type="Proteomes" id="UP000757435"/>
    </source>
</evidence>
<protein>
    <submittedName>
        <fullName evidence="1">Uncharacterized protein</fullName>
    </submittedName>
</protein>
<evidence type="ECO:0000313" key="1">
    <source>
        <dbReference type="EMBL" id="MBW4661209.1"/>
    </source>
</evidence>
<dbReference type="AlphaFoldDB" id="A0A951QFS1"/>
<reference evidence="1" key="2">
    <citation type="journal article" date="2022" name="Microbiol. Resour. Announc.">
        <title>Metagenome Sequencing to Explore Phylogenomics of Terrestrial Cyanobacteria.</title>
        <authorList>
            <person name="Ward R.D."/>
            <person name="Stajich J.E."/>
            <person name="Johansen J.R."/>
            <person name="Huntemann M."/>
            <person name="Clum A."/>
            <person name="Foster B."/>
            <person name="Foster B."/>
            <person name="Roux S."/>
            <person name="Palaniappan K."/>
            <person name="Varghese N."/>
            <person name="Mukherjee S."/>
            <person name="Reddy T.B.K."/>
            <person name="Daum C."/>
            <person name="Copeland A."/>
            <person name="Chen I.A."/>
            <person name="Ivanova N.N."/>
            <person name="Kyrpides N.C."/>
            <person name="Shapiro N."/>
            <person name="Eloe-Fadrosh E.A."/>
            <person name="Pietrasiak N."/>
        </authorList>
    </citation>
    <scope>NUCLEOTIDE SEQUENCE</scope>
    <source>
        <strain evidence="1">UHER 2000/2452</strain>
    </source>
</reference>
<organism evidence="1 2">
    <name type="scientific">Drouetiella hepatica Uher 2000/2452</name>
    <dbReference type="NCBI Taxonomy" id="904376"/>
    <lineage>
        <taxon>Bacteria</taxon>
        <taxon>Bacillati</taxon>
        <taxon>Cyanobacteriota</taxon>
        <taxon>Cyanophyceae</taxon>
        <taxon>Oculatellales</taxon>
        <taxon>Oculatellaceae</taxon>
        <taxon>Drouetiella</taxon>
    </lineage>
</organism>
<gene>
    <name evidence="1" type="ORF">KME15_21235</name>
</gene>
<accession>A0A951QFS1</accession>
<reference evidence="1" key="1">
    <citation type="submission" date="2021-05" db="EMBL/GenBank/DDBJ databases">
        <authorList>
            <person name="Pietrasiak N."/>
            <person name="Ward R."/>
            <person name="Stajich J.E."/>
            <person name="Kurbessoian T."/>
        </authorList>
    </citation>
    <scope>NUCLEOTIDE SEQUENCE</scope>
    <source>
        <strain evidence="1">UHER 2000/2452</strain>
    </source>
</reference>
<dbReference type="EMBL" id="JAHHHD010000032">
    <property type="protein sequence ID" value="MBW4661209.1"/>
    <property type="molecule type" value="Genomic_DNA"/>
</dbReference>
<name>A0A951QFS1_9CYAN</name>
<comment type="caution">
    <text evidence="1">The sequence shown here is derived from an EMBL/GenBank/DDBJ whole genome shotgun (WGS) entry which is preliminary data.</text>
</comment>
<proteinExistence type="predicted"/>
<dbReference type="Proteomes" id="UP000757435">
    <property type="component" value="Unassembled WGS sequence"/>
</dbReference>
<sequence>MYYKSLSITPKAFDRHWRNQPTCAAEAAVYLSAYFFHLRAVLDKKRLPAIIVDRPSGSILSINLPAFELLAIDAVGLRLLDFSVDQEIHRWIDQQIQTAEKSRQPVLLHNADGCRITCKVNAKSAPGYSGWAILGLEVNQAQP</sequence>